<keyword evidence="2 7" id="KW-0813">Transport</keyword>
<keyword evidence="3 7" id="KW-1134">Transmembrane beta strand</keyword>
<keyword evidence="8" id="KW-0732">Signal</keyword>
<keyword evidence="6 7" id="KW-0998">Cell outer membrane</keyword>
<evidence type="ECO:0000313" key="11">
    <source>
        <dbReference type="Proteomes" id="UP000293874"/>
    </source>
</evidence>
<feature type="chain" id="PRO_5020525998" evidence="8">
    <location>
        <begin position="18"/>
        <end position="1097"/>
    </location>
</feature>
<dbReference type="AlphaFoldDB" id="A0A4Q7MZD3"/>
<dbReference type="InterPro" id="IPR039426">
    <property type="entry name" value="TonB-dep_rcpt-like"/>
</dbReference>
<proteinExistence type="inferred from homology"/>
<protein>
    <submittedName>
        <fullName evidence="10">TonB-linked SusC/RagA family outer membrane protein</fullName>
    </submittedName>
</protein>
<accession>A0A4Q7MZD3</accession>
<comment type="similarity">
    <text evidence="7">Belongs to the TonB-dependent receptor family.</text>
</comment>
<dbReference type="SUPFAM" id="SSF49464">
    <property type="entry name" value="Carboxypeptidase regulatory domain-like"/>
    <property type="match status" value="1"/>
</dbReference>
<feature type="signal peptide" evidence="8">
    <location>
        <begin position="1"/>
        <end position="17"/>
    </location>
</feature>
<comment type="subcellular location">
    <subcellularLocation>
        <location evidence="1 7">Cell outer membrane</location>
        <topology evidence="1 7">Multi-pass membrane protein</topology>
    </subcellularLocation>
</comment>
<dbReference type="InterPro" id="IPR012910">
    <property type="entry name" value="Plug_dom"/>
</dbReference>
<evidence type="ECO:0000256" key="7">
    <source>
        <dbReference type="PROSITE-ProRule" id="PRU01360"/>
    </source>
</evidence>
<evidence type="ECO:0000259" key="9">
    <source>
        <dbReference type="Pfam" id="PF07715"/>
    </source>
</evidence>
<dbReference type="PROSITE" id="PS52016">
    <property type="entry name" value="TONB_DEPENDENT_REC_3"/>
    <property type="match status" value="1"/>
</dbReference>
<evidence type="ECO:0000256" key="2">
    <source>
        <dbReference type="ARBA" id="ARBA00022448"/>
    </source>
</evidence>
<evidence type="ECO:0000256" key="5">
    <source>
        <dbReference type="ARBA" id="ARBA00023136"/>
    </source>
</evidence>
<evidence type="ECO:0000256" key="8">
    <source>
        <dbReference type="SAM" id="SignalP"/>
    </source>
</evidence>
<dbReference type="Pfam" id="PF13715">
    <property type="entry name" value="CarbopepD_reg_2"/>
    <property type="match status" value="1"/>
</dbReference>
<gene>
    <name evidence="10" type="ORF">EV199_0480</name>
</gene>
<sequence length="1097" mass="120122">MKLAVLFWLTALMQVSANGLSQNVSLNLKSAPLKAAFREIERQTNFTFTYTDDQLERALPVNLQVANTPLKSVLDVIFRNQPLNYVIKNSTIVLADKPVIPLKDRLLITGSDAFNKITGTVTGPDDKPLAGATVALKKGSPSTTTDAEGKFTINAEPGDVLVISFVGYETREIALTAANINAAHHYRLNEKVSDLKEVEIVVAYGKQSRASYTGSASVVSGKDLEGKPRASFQESLQGNVAGLQSTTGTGQPGASGNVRIRGIGSYSASSSPLYVVDGVPFVDGPTTVLAFSSNTLAGINPNDIESITVLKDASATSIYGSRGANGVILITTKSGAAGKTKVQLGVQTGFSQIAMSDRNKPLNTREMTELLIEGVLNNNTTLAGITTNQAAYQYLVDQGLKPNINTDWADVILRRGKFSQYDISASGGNDKTTFFTSAGYYKQDATVRDQGFERANVRLRLKHKASNRLSINVGMAPNFQKLSTIGNAGLGANPIRSLNRLVPWVAPYNTDGSYTAITYNPEIVRKENRYDTRIYAFLGDIGAEFKILPGLSAESKMAIDMSFTDDYRFWSPLWVDAASVKGRAAEYTSLLISWNITNLLRYSKQLGDFSLNATLGQEAQKFTSKYISTQADGFAQSDLYTLASAATPFVAWSSQAASSLVSYFLNTSINYQRKYYLNLTGRIDGSSRFGRNVRYAKFGSIGLAWNLDQEDIIRDLGFIDMLKLRASYGTSGNQASDLYGVLGVYTTSGSYNNSPAYSISQIENANLTWEKNNPFDIGFEFGILDNRLTGSFDYYRRVTSDLLMDAPISATNAAGTAATQNRNVGSFENSGIEVSLSSENIRAANKNGLSWKTSFNISTNKNKMLTLSGSNQIISGVFNREIGGDYYEYYLPGWAGVDVQTGEGLWWVDGTKKATTTKFTEAKAFNQGSATPHFFGGLTNTFEYRNFSLSFMFYFNYGNKLYDSWGAFTSNDASSGITDYGVIARVDYDNRWQKPGDKASSPKMVYRGTQTGLSGQNSSRFMYDGSYIRLRDVSITYDVPVKNTVFQKLQVYLRGNNLLTMVKDDRLRHDPETYIGGILNQNLPIARQFLAGLNLTF</sequence>
<dbReference type="OrthoDB" id="9768177at2"/>
<dbReference type="Gene3D" id="3.55.50.30">
    <property type="match status" value="1"/>
</dbReference>
<reference evidence="10 11" key="1">
    <citation type="submission" date="2019-02" db="EMBL/GenBank/DDBJ databases">
        <title>Genomic Encyclopedia of Type Strains, Phase IV (KMG-IV): sequencing the most valuable type-strain genomes for metagenomic binning, comparative biology and taxonomic classification.</title>
        <authorList>
            <person name="Goeker M."/>
        </authorList>
    </citation>
    <scope>NUCLEOTIDE SEQUENCE [LARGE SCALE GENOMIC DNA]</scope>
    <source>
        <strain evidence="10 11">DSM 18116</strain>
    </source>
</reference>
<dbReference type="NCBIfam" id="TIGR04056">
    <property type="entry name" value="OMP_RagA_SusC"/>
    <property type="match status" value="1"/>
</dbReference>
<dbReference type="InterPro" id="IPR023997">
    <property type="entry name" value="TonB-dep_OMP_SusC/RagA_CS"/>
</dbReference>
<organism evidence="10 11">
    <name type="scientific">Pseudobacter ginsenosidimutans</name>
    <dbReference type="NCBI Taxonomy" id="661488"/>
    <lineage>
        <taxon>Bacteria</taxon>
        <taxon>Pseudomonadati</taxon>
        <taxon>Bacteroidota</taxon>
        <taxon>Chitinophagia</taxon>
        <taxon>Chitinophagales</taxon>
        <taxon>Chitinophagaceae</taxon>
        <taxon>Pseudobacter</taxon>
    </lineage>
</organism>
<evidence type="ECO:0000313" key="10">
    <source>
        <dbReference type="EMBL" id="RZS74631.1"/>
    </source>
</evidence>
<dbReference type="Gene3D" id="2.40.170.20">
    <property type="entry name" value="TonB-dependent receptor, beta-barrel domain"/>
    <property type="match status" value="1"/>
</dbReference>
<dbReference type="EMBL" id="SGXA01000001">
    <property type="protein sequence ID" value="RZS74631.1"/>
    <property type="molecule type" value="Genomic_DNA"/>
</dbReference>
<name>A0A4Q7MZD3_9BACT</name>
<dbReference type="RefSeq" id="WP_158643965.1">
    <property type="nucleotide sequence ID" value="NZ_CP042431.1"/>
</dbReference>
<dbReference type="Gene3D" id="2.170.130.10">
    <property type="entry name" value="TonB-dependent receptor, plug domain"/>
    <property type="match status" value="1"/>
</dbReference>
<dbReference type="GO" id="GO:0009279">
    <property type="term" value="C:cell outer membrane"/>
    <property type="evidence" value="ECO:0007669"/>
    <property type="project" value="UniProtKB-SubCell"/>
</dbReference>
<dbReference type="NCBIfam" id="TIGR04057">
    <property type="entry name" value="SusC_RagA_signa"/>
    <property type="match status" value="1"/>
</dbReference>
<comment type="caution">
    <text evidence="10">The sequence shown here is derived from an EMBL/GenBank/DDBJ whole genome shotgun (WGS) entry which is preliminary data.</text>
</comment>
<dbReference type="InterPro" id="IPR023996">
    <property type="entry name" value="TonB-dep_OMP_SusC/RagA"/>
</dbReference>
<evidence type="ECO:0000256" key="6">
    <source>
        <dbReference type="ARBA" id="ARBA00023237"/>
    </source>
</evidence>
<dbReference type="SUPFAM" id="SSF56935">
    <property type="entry name" value="Porins"/>
    <property type="match status" value="1"/>
</dbReference>
<evidence type="ECO:0000256" key="1">
    <source>
        <dbReference type="ARBA" id="ARBA00004571"/>
    </source>
</evidence>
<dbReference type="InterPro" id="IPR036942">
    <property type="entry name" value="Beta-barrel_TonB_sf"/>
</dbReference>
<keyword evidence="4 7" id="KW-0812">Transmembrane</keyword>
<evidence type="ECO:0000256" key="3">
    <source>
        <dbReference type="ARBA" id="ARBA00022452"/>
    </source>
</evidence>
<dbReference type="Pfam" id="PF07715">
    <property type="entry name" value="Plug"/>
    <property type="match status" value="1"/>
</dbReference>
<dbReference type="Proteomes" id="UP000293874">
    <property type="component" value="Unassembled WGS sequence"/>
</dbReference>
<keyword evidence="11" id="KW-1185">Reference proteome</keyword>
<keyword evidence="5 7" id="KW-0472">Membrane</keyword>
<dbReference type="Gene3D" id="2.60.40.1120">
    <property type="entry name" value="Carboxypeptidase-like, regulatory domain"/>
    <property type="match status" value="1"/>
</dbReference>
<dbReference type="InterPro" id="IPR008969">
    <property type="entry name" value="CarboxyPept-like_regulatory"/>
</dbReference>
<feature type="domain" description="TonB-dependent receptor plug" evidence="9">
    <location>
        <begin position="211"/>
        <end position="327"/>
    </location>
</feature>
<evidence type="ECO:0000256" key="4">
    <source>
        <dbReference type="ARBA" id="ARBA00022692"/>
    </source>
</evidence>
<dbReference type="InterPro" id="IPR037066">
    <property type="entry name" value="Plug_dom_sf"/>
</dbReference>